<keyword evidence="3 9" id="KW-0812">Transmembrane</keyword>
<dbReference type="OMA" id="AYIMWIN"/>
<feature type="transmembrane region" description="Helical" evidence="10">
    <location>
        <begin position="60"/>
        <end position="85"/>
    </location>
</feature>
<evidence type="ECO:0000256" key="8">
    <source>
        <dbReference type="ARBA" id="ARBA00023224"/>
    </source>
</evidence>
<dbReference type="KEGG" id="spu:579312"/>
<dbReference type="GO" id="GO:0004930">
    <property type="term" value="F:G protein-coupled receptor activity"/>
    <property type="evidence" value="ECO:0000318"/>
    <property type="project" value="GO_Central"/>
</dbReference>
<evidence type="ECO:0000256" key="2">
    <source>
        <dbReference type="ARBA" id="ARBA00022475"/>
    </source>
</evidence>
<dbReference type="GeneID" id="579312"/>
<feature type="transmembrane region" description="Helical" evidence="10">
    <location>
        <begin position="306"/>
        <end position="333"/>
    </location>
</feature>
<keyword evidence="7 9" id="KW-0675">Receptor</keyword>
<feature type="transmembrane region" description="Helical" evidence="10">
    <location>
        <begin position="140"/>
        <end position="162"/>
    </location>
</feature>
<evidence type="ECO:0000256" key="7">
    <source>
        <dbReference type="ARBA" id="ARBA00023170"/>
    </source>
</evidence>
<dbReference type="GO" id="GO:0005886">
    <property type="term" value="C:plasma membrane"/>
    <property type="evidence" value="ECO:0000318"/>
    <property type="project" value="GO_Central"/>
</dbReference>
<reference evidence="13" key="1">
    <citation type="submission" date="2015-02" db="EMBL/GenBank/DDBJ databases">
        <title>Genome sequencing for Strongylocentrotus purpuratus.</title>
        <authorList>
            <person name="Murali S."/>
            <person name="Liu Y."/>
            <person name="Vee V."/>
            <person name="English A."/>
            <person name="Wang M."/>
            <person name="Skinner E."/>
            <person name="Han Y."/>
            <person name="Muzny D.M."/>
            <person name="Worley K.C."/>
            <person name="Gibbs R.A."/>
        </authorList>
    </citation>
    <scope>NUCLEOTIDE SEQUENCE</scope>
</reference>
<evidence type="ECO:0000256" key="1">
    <source>
        <dbReference type="ARBA" id="ARBA00004651"/>
    </source>
</evidence>
<dbReference type="EnsemblMetazoa" id="XM_030988200">
    <property type="protein sequence ID" value="XP_030844060"/>
    <property type="gene ID" value="LOC579312"/>
</dbReference>
<sequence length="344" mass="39391">MMDSYNLTTDIPEVQQDISYVRYVLVGVFFLPCAIVIFVGNTFVLLAYKRDKRIRKNTTNAYILNLAVADLLVSVVMAIYVPLYFTGTWKFGGAFCVVLCVLDYTATDMSVMTIIAISVDRYVMVQNSLRHRSRQSHKKVAIICSIIWITCLATHSTLAFTYSSRTGFLHDEDRIAACDLGYGKNLVVLVMTFLVEFLVPALCVFALNLTVYFRLKRRTIILQTRQGRCHLSSAVPLDYRASPTTSLENDDMRIHRSASGSQHQKAARFLALLLCVFILCWLPYYINECYAFFYSSSVHTEALTDLVSYIMAYIMWINSAINPILYAFTNVFFKENFKRFLRCK</sequence>
<dbReference type="Proteomes" id="UP000007110">
    <property type="component" value="Unassembled WGS sequence"/>
</dbReference>
<proteinExistence type="inferred from homology"/>
<reference evidence="12" key="2">
    <citation type="submission" date="2021-01" db="UniProtKB">
        <authorList>
            <consortium name="EnsemblMetazoa"/>
        </authorList>
    </citation>
    <scope>IDENTIFICATION</scope>
</reference>
<dbReference type="PRINTS" id="PR00237">
    <property type="entry name" value="GPCRRHODOPSN"/>
</dbReference>
<keyword evidence="2" id="KW-1003">Cell membrane</keyword>
<comment type="subcellular location">
    <subcellularLocation>
        <location evidence="1">Cell membrane</location>
        <topology evidence="1">Multi-pass membrane protein</topology>
    </subcellularLocation>
</comment>
<feature type="transmembrane region" description="Helical" evidence="10">
    <location>
        <begin position="91"/>
        <end position="119"/>
    </location>
</feature>
<keyword evidence="13" id="KW-1185">Reference proteome</keyword>
<comment type="similarity">
    <text evidence="9">Belongs to the G-protein coupled receptor 1 family.</text>
</comment>
<evidence type="ECO:0000313" key="13">
    <source>
        <dbReference type="Proteomes" id="UP000007110"/>
    </source>
</evidence>
<evidence type="ECO:0000256" key="6">
    <source>
        <dbReference type="ARBA" id="ARBA00023136"/>
    </source>
</evidence>
<dbReference type="Pfam" id="PF00001">
    <property type="entry name" value="7tm_1"/>
    <property type="match status" value="1"/>
</dbReference>
<feature type="transmembrane region" description="Helical" evidence="10">
    <location>
        <begin position="266"/>
        <end position="286"/>
    </location>
</feature>
<feature type="transmembrane region" description="Helical" evidence="10">
    <location>
        <begin position="186"/>
        <end position="213"/>
    </location>
</feature>
<dbReference type="OrthoDB" id="10071887at2759"/>
<evidence type="ECO:0000256" key="9">
    <source>
        <dbReference type="RuleBase" id="RU000688"/>
    </source>
</evidence>
<evidence type="ECO:0000259" key="11">
    <source>
        <dbReference type="PROSITE" id="PS50262"/>
    </source>
</evidence>
<dbReference type="InterPro" id="IPR000276">
    <property type="entry name" value="GPCR_Rhodpsn"/>
</dbReference>
<evidence type="ECO:0000256" key="5">
    <source>
        <dbReference type="ARBA" id="ARBA00023040"/>
    </source>
</evidence>
<keyword evidence="5 9" id="KW-0297">G-protein coupled receptor</keyword>
<dbReference type="PANTHER" id="PTHR24247:SF195">
    <property type="entry name" value="G-PROTEIN COUPLED RECEPTORS FAMILY 1 PROFILE DOMAIN-CONTAINING PROTEIN"/>
    <property type="match status" value="1"/>
</dbReference>
<organism evidence="12 13">
    <name type="scientific">Strongylocentrotus purpuratus</name>
    <name type="common">Purple sea urchin</name>
    <dbReference type="NCBI Taxonomy" id="7668"/>
    <lineage>
        <taxon>Eukaryota</taxon>
        <taxon>Metazoa</taxon>
        <taxon>Echinodermata</taxon>
        <taxon>Eleutherozoa</taxon>
        <taxon>Echinozoa</taxon>
        <taxon>Echinoidea</taxon>
        <taxon>Euechinoidea</taxon>
        <taxon>Echinacea</taxon>
        <taxon>Camarodonta</taxon>
        <taxon>Echinidea</taxon>
        <taxon>Strongylocentrotidae</taxon>
        <taxon>Strongylocentrotus</taxon>
    </lineage>
</organism>
<evidence type="ECO:0000256" key="10">
    <source>
        <dbReference type="SAM" id="Phobius"/>
    </source>
</evidence>
<dbReference type="RefSeq" id="XP_030844060.1">
    <property type="nucleotide sequence ID" value="XM_030988200.1"/>
</dbReference>
<evidence type="ECO:0000256" key="3">
    <source>
        <dbReference type="ARBA" id="ARBA00022692"/>
    </source>
</evidence>
<protein>
    <recommendedName>
        <fullName evidence="11">G-protein coupled receptors family 1 profile domain-containing protein</fullName>
    </recommendedName>
</protein>
<keyword evidence="4 10" id="KW-1133">Transmembrane helix</keyword>
<dbReference type="FunCoup" id="A0A7M7T036">
    <property type="interactions" value="43"/>
</dbReference>
<name>A0A7M7T036_STRPU</name>
<dbReference type="InterPro" id="IPR017452">
    <property type="entry name" value="GPCR_Rhodpsn_7TM"/>
</dbReference>
<dbReference type="Gene3D" id="1.20.1070.10">
    <property type="entry name" value="Rhodopsin 7-helix transmembrane proteins"/>
    <property type="match status" value="1"/>
</dbReference>
<keyword evidence="6 10" id="KW-0472">Membrane</keyword>
<dbReference type="SUPFAM" id="SSF81321">
    <property type="entry name" value="Family A G protein-coupled receptor-like"/>
    <property type="match status" value="1"/>
</dbReference>
<feature type="domain" description="G-protein coupled receptors family 1 profile" evidence="11">
    <location>
        <begin position="40"/>
        <end position="326"/>
    </location>
</feature>
<feature type="transmembrane region" description="Helical" evidence="10">
    <location>
        <begin position="20"/>
        <end position="48"/>
    </location>
</feature>
<dbReference type="InParanoid" id="A0A7M7T036"/>
<dbReference type="AlphaFoldDB" id="A0A7M7T036"/>
<evidence type="ECO:0000313" key="12">
    <source>
        <dbReference type="EnsemblMetazoa" id="XP_030844060"/>
    </source>
</evidence>
<dbReference type="GO" id="GO:0043410">
    <property type="term" value="P:positive regulation of MAPK cascade"/>
    <property type="evidence" value="ECO:0000318"/>
    <property type="project" value="GO_Central"/>
</dbReference>
<dbReference type="PANTHER" id="PTHR24247">
    <property type="entry name" value="5-HYDROXYTRYPTAMINE RECEPTOR"/>
    <property type="match status" value="1"/>
</dbReference>
<evidence type="ECO:0000256" key="4">
    <source>
        <dbReference type="ARBA" id="ARBA00022989"/>
    </source>
</evidence>
<dbReference type="FunFam" id="1.20.1070.10:FF:000409">
    <property type="entry name" value="Uncharacterized protein"/>
    <property type="match status" value="1"/>
</dbReference>
<dbReference type="GO" id="GO:0071880">
    <property type="term" value="P:adenylate cyclase-activating adrenergic receptor signaling pathway"/>
    <property type="evidence" value="ECO:0000318"/>
    <property type="project" value="GO_Central"/>
</dbReference>
<accession>A0A7M7T036</accession>
<dbReference type="PROSITE" id="PS00237">
    <property type="entry name" value="G_PROTEIN_RECEP_F1_1"/>
    <property type="match status" value="1"/>
</dbReference>
<keyword evidence="8 9" id="KW-0807">Transducer</keyword>
<dbReference type="PROSITE" id="PS50262">
    <property type="entry name" value="G_PROTEIN_RECEP_F1_2"/>
    <property type="match status" value="1"/>
</dbReference>